<dbReference type="EMBL" id="MFGJ01000001">
    <property type="protein sequence ID" value="OGF33342.1"/>
    <property type="molecule type" value="Genomic_DNA"/>
</dbReference>
<sequence>MFIKLVEFLQFTASRESKIHSDLLKNILIKNKYKPMNKSFKFEKKVSIETNNPLAKAAVIIVSVIILVVIIGLVIYSNK</sequence>
<keyword evidence="1" id="KW-0812">Transmembrane</keyword>
<name>A0A1F5T355_9BACT</name>
<evidence type="ECO:0000256" key="1">
    <source>
        <dbReference type="SAM" id="Phobius"/>
    </source>
</evidence>
<accession>A0A1F5T355</accession>
<organism evidence="2 3">
    <name type="scientific">Candidatus Falkowbacteria bacterium RIFOXYC2_FULL_36_12</name>
    <dbReference type="NCBI Taxonomy" id="1798002"/>
    <lineage>
        <taxon>Bacteria</taxon>
        <taxon>Candidatus Falkowiibacteriota</taxon>
    </lineage>
</organism>
<keyword evidence="1" id="KW-0472">Membrane</keyword>
<evidence type="ECO:0000313" key="3">
    <source>
        <dbReference type="Proteomes" id="UP000179001"/>
    </source>
</evidence>
<reference evidence="2 3" key="1">
    <citation type="journal article" date="2016" name="Nat. Commun.">
        <title>Thousands of microbial genomes shed light on interconnected biogeochemical processes in an aquifer system.</title>
        <authorList>
            <person name="Anantharaman K."/>
            <person name="Brown C.T."/>
            <person name="Hug L.A."/>
            <person name="Sharon I."/>
            <person name="Castelle C.J."/>
            <person name="Probst A.J."/>
            <person name="Thomas B.C."/>
            <person name="Singh A."/>
            <person name="Wilkins M.J."/>
            <person name="Karaoz U."/>
            <person name="Brodie E.L."/>
            <person name="Williams K.H."/>
            <person name="Hubbard S.S."/>
            <person name="Banfield J.F."/>
        </authorList>
    </citation>
    <scope>NUCLEOTIDE SEQUENCE [LARGE SCALE GENOMIC DNA]</scope>
</reference>
<dbReference type="Proteomes" id="UP000179001">
    <property type="component" value="Unassembled WGS sequence"/>
</dbReference>
<proteinExistence type="predicted"/>
<dbReference type="STRING" id="1798002.A2478_01415"/>
<comment type="caution">
    <text evidence="2">The sequence shown here is derived from an EMBL/GenBank/DDBJ whole genome shotgun (WGS) entry which is preliminary data.</text>
</comment>
<dbReference type="AlphaFoldDB" id="A0A1F5T355"/>
<protein>
    <submittedName>
        <fullName evidence="2">Uncharacterized protein</fullName>
    </submittedName>
</protein>
<evidence type="ECO:0000313" key="2">
    <source>
        <dbReference type="EMBL" id="OGF33342.1"/>
    </source>
</evidence>
<gene>
    <name evidence="2" type="ORF">A2478_01415</name>
</gene>
<keyword evidence="1" id="KW-1133">Transmembrane helix</keyword>
<feature type="transmembrane region" description="Helical" evidence="1">
    <location>
        <begin position="54"/>
        <end position="76"/>
    </location>
</feature>